<proteinExistence type="predicted"/>
<sequence>MFWTSHCSWYCSPSSIGPAWFTALMETLSGGLYTVMLRFLSH</sequence>
<protein>
    <submittedName>
        <fullName evidence="2">Uncharacterized protein</fullName>
    </submittedName>
</protein>
<evidence type="ECO:0000313" key="2">
    <source>
        <dbReference type="EMBL" id="JAI04603.1"/>
    </source>
</evidence>
<dbReference type="EMBL" id="GBXM01003975">
    <property type="protein sequence ID" value="JAI04603.1"/>
    <property type="molecule type" value="Transcribed_RNA"/>
</dbReference>
<reference evidence="2" key="1">
    <citation type="submission" date="2014-11" db="EMBL/GenBank/DDBJ databases">
        <authorList>
            <person name="Amaro Gonzalez C."/>
        </authorList>
    </citation>
    <scope>NUCLEOTIDE SEQUENCE</scope>
</reference>
<reference evidence="2" key="2">
    <citation type="journal article" date="2015" name="Fish Shellfish Immunol.">
        <title>Early steps in the European eel (Anguilla anguilla)-Vibrio vulnificus interaction in the gills: Role of the RtxA13 toxin.</title>
        <authorList>
            <person name="Callol A."/>
            <person name="Pajuelo D."/>
            <person name="Ebbesson L."/>
            <person name="Teles M."/>
            <person name="MacKenzie S."/>
            <person name="Amaro C."/>
        </authorList>
    </citation>
    <scope>NUCLEOTIDE SEQUENCE</scope>
</reference>
<name>A0A0E9XPC5_ANGAN</name>
<accession>A0A0E9XPC5</accession>
<keyword evidence="1" id="KW-1133">Transmembrane helix</keyword>
<keyword evidence="1" id="KW-0812">Transmembrane</keyword>
<evidence type="ECO:0000256" key="1">
    <source>
        <dbReference type="SAM" id="Phobius"/>
    </source>
</evidence>
<keyword evidence="1" id="KW-0472">Membrane</keyword>
<organism evidence="2">
    <name type="scientific">Anguilla anguilla</name>
    <name type="common">European freshwater eel</name>
    <name type="synonym">Muraena anguilla</name>
    <dbReference type="NCBI Taxonomy" id="7936"/>
    <lineage>
        <taxon>Eukaryota</taxon>
        <taxon>Metazoa</taxon>
        <taxon>Chordata</taxon>
        <taxon>Craniata</taxon>
        <taxon>Vertebrata</taxon>
        <taxon>Euteleostomi</taxon>
        <taxon>Actinopterygii</taxon>
        <taxon>Neopterygii</taxon>
        <taxon>Teleostei</taxon>
        <taxon>Anguilliformes</taxon>
        <taxon>Anguillidae</taxon>
        <taxon>Anguilla</taxon>
    </lineage>
</organism>
<dbReference type="AlphaFoldDB" id="A0A0E9XPC5"/>
<feature type="transmembrane region" description="Helical" evidence="1">
    <location>
        <begin position="20"/>
        <end position="40"/>
    </location>
</feature>